<evidence type="ECO:0000313" key="6">
    <source>
        <dbReference type="Proteomes" id="UP001183535"/>
    </source>
</evidence>
<accession>A0ABD5F2V9</accession>
<dbReference type="GO" id="GO:0016787">
    <property type="term" value="F:hydrolase activity"/>
    <property type="evidence" value="ECO:0007669"/>
    <property type="project" value="UniProtKB-KW"/>
</dbReference>
<name>A0ABD5F2V9_9ACTN</name>
<evidence type="ECO:0000256" key="2">
    <source>
        <dbReference type="ARBA" id="ARBA00022729"/>
    </source>
</evidence>
<dbReference type="Pfam" id="PF00561">
    <property type="entry name" value="Abhydrolase_1"/>
    <property type="match status" value="1"/>
</dbReference>
<organism evidence="5 6">
    <name type="scientific">Streptomyces doudnae</name>
    <dbReference type="NCBI Taxonomy" id="3075536"/>
    <lineage>
        <taxon>Bacteria</taxon>
        <taxon>Bacillati</taxon>
        <taxon>Actinomycetota</taxon>
        <taxon>Actinomycetes</taxon>
        <taxon>Kitasatosporales</taxon>
        <taxon>Streptomycetaceae</taxon>
        <taxon>Streptomyces</taxon>
    </lineage>
</organism>
<gene>
    <name evidence="5" type="ORF">RM877_36990</name>
</gene>
<protein>
    <submittedName>
        <fullName evidence="5">Alpha/beta fold hydrolase</fullName>
    </submittedName>
</protein>
<comment type="caution">
    <text evidence="5">The sequence shown here is derived from an EMBL/GenBank/DDBJ whole genome shotgun (WGS) entry which is preliminary data.</text>
</comment>
<keyword evidence="3 5" id="KW-0378">Hydrolase</keyword>
<proteinExistence type="inferred from homology"/>
<dbReference type="SUPFAM" id="SSF53474">
    <property type="entry name" value="alpha/beta-Hydrolases"/>
    <property type="match status" value="1"/>
</dbReference>
<comment type="similarity">
    <text evidence="1">Belongs to the peptidase S33 family.</text>
</comment>
<dbReference type="PANTHER" id="PTHR43248:SF29">
    <property type="entry name" value="TRIPEPTIDYL AMINOPEPTIDASE"/>
    <property type="match status" value="1"/>
</dbReference>
<dbReference type="PANTHER" id="PTHR43248">
    <property type="entry name" value="2-SUCCINYL-6-HYDROXY-2,4-CYCLOHEXADIENE-1-CARBOXYLATE SYNTHASE"/>
    <property type="match status" value="1"/>
</dbReference>
<reference evidence="6" key="1">
    <citation type="submission" date="2023-07" db="EMBL/GenBank/DDBJ databases">
        <title>30 novel species of actinomycetes from the DSMZ collection.</title>
        <authorList>
            <person name="Nouioui I."/>
        </authorList>
    </citation>
    <scope>NUCLEOTIDE SEQUENCE [LARGE SCALE GENOMIC DNA]</scope>
    <source>
        <strain evidence="6">DSM 41981</strain>
    </source>
</reference>
<feature type="domain" description="AB hydrolase-1" evidence="4">
    <location>
        <begin position="17"/>
        <end position="389"/>
    </location>
</feature>
<dbReference type="InterPro" id="IPR029058">
    <property type="entry name" value="AB_hydrolase_fold"/>
</dbReference>
<keyword evidence="2" id="KW-0732">Signal</keyword>
<evidence type="ECO:0000259" key="4">
    <source>
        <dbReference type="Pfam" id="PF00561"/>
    </source>
</evidence>
<dbReference type="RefSeq" id="WP_093836392.1">
    <property type="nucleotide sequence ID" value="NZ_JAVRES010000041.1"/>
</dbReference>
<evidence type="ECO:0000256" key="1">
    <source>
        <dbReference type="ARBA" id="ARBA00010088"/>
    </source>
</evidence>
<dbReference type="AlphaFoldDB" id="A0ABD5F2V9"/>
<dbReference type="InterPro" id="IPR051601">
    <property type="entry name" value="Serine_prot/Carboxylest_S33"/>
</dbReference>
<sequence>MALARHRATDPDHRLGVLVVNPGGPGESGVNFTFGARWVFSLGILARFDIVGFDPRGVGLSQPVRCSSDLLFGGPTSYPSSSAEFESLREHNRQLHEDCVQHSGPIVRHVSTDDVVRDVDALREALGEHKISFYGLSYGTVIGQRYAERHGGNVRAMLLDSLVDRALDAHAFVAASARAAADSFEQWKLWNTSTSESPLWGLDLDAFWDRLLERASRGELVTPGDQSSPITVHDLSSTLTAAAYGPDWAEFSSWVRDVDEGGVADAMESRRRVSDVSLSAAALTTVTCADRDFRARTFTEYKALTREAQRISPRTAGSVRGNEALTSCLGLPDADTPQHVGVMDTEVPTLLLNSKHDPATSYENAASVRRQQVLGTVLVTYEGAGHGVYDRTECTRQIGDAYLLSLTVPLDGSACPATKP</sequence>
<dbReference type="Proteomes" id="UP001183535">
    <property type="component" value="Unassembled WGS sequence"/>
</dbReference>
<dbReference type="EMBL" id="JAVRES010000041">
    <property type="protein sequence ID" value="MDT0440259.1"/>
    <property type="molecule type" value="Genomic_DNA"/>
</dbReference>
<keyword evidence="6" id="KW-1185">Reference proteome</keyword>
<dbReference type="Gene3D" id="3.40.50.1820">
    <property type="entry name" value="alpha/beta hydrolase"/>
    <property type="match status" value="1"/>
</dbReference>
<evidence type="ECO:0000256" key="3">
    <source>
        <dbReference type="ARBA" id="ARBA00022801"/>
    </source>
</evidence>
<evidence type="ECO:0000313" key="5">
    <source>
        <dbReference type="EMBL" id="MDT0440259.1"/>
    </source>
</evidence>
<dbReference type="InterPro" id="IPR000073">
    <property type="entry name" value="AB_hydrolase_1"/>
</dbReference>